<dbReference type="Proteomes" id="UP001152795">
    <property type="component" value="Unassembled WGS sequence"/>
</dbReference>
<dbReference type="OrthoDB" id="5950802at2759"/>
<dbReference type="Gene3D" id="1.10.1410.40">
    <property type="match status" value="1"/>
</dbReference>
<dbReference type="PANTHER" id="PTHR24134:SF9">
    <property type="entry name" value="ANKYRIN REPEAT AND SOCS BOX PROTEIN 8"/>
    <property type="match status" value="1"/>
</dbReference>
<dbReference type="Gene3D" id="1.25.40.20">
    <property type="entry name" value="Ankyrin repeat-containing domain"/>
    <property type="match status" value="2"/>
</dbReference>
<dbReference type="Pfam" id="PF03281">
    <property type="entry name" value="Mab-21"/>
    <property type="match status" value="1"/>
</dbReference>
<gene>
    <name evidence="3" type="ORF">PACLA_8A079832</name>
</gene>
<keyword evidence="4" id="KW-1185">Reference proteome</keyword>
<reference evidence="3" key="1">
    <citation type="submission" date="2020-04" db="EMBL/GenBank/DDBJ databases">
        <authorList>
            <person name="Alioto T."/>
            <person name="Alioto T."/>
            <person name="Gomez Garrido J."/>
        </authorList>
    </citation>
    <scope>NUCLEOTIDE SEQUENCE</scope>
    <source>
        <strain evidence="3">A484AB</strain>
    </source>
</reference>
<dbReference type="InterPro" id="IPR046903">
    <property type="entry name" value="Mab-21-like_nuc_Trfase"/>
</dbReference>
<name>A0A7D9JCK7_PARCT</name>
<evidence type="ECO:0000313" key="3">
    <source>
        <dbReference type="EMBL" id="CAB4027035.1"/>
    </source>
</evidence>
<organism evidence="3 4">
    <name type="scientific">Paramuricea clavata</name>
    <name type="common">Red gorgonian</name>
    <name type="synonym">Violescent sea-whip</name>
    <dbReference type="NCBI Taxonomy" id="317549"/>
    <lineage>
        <taxon>Eukaryota</taxon>
        <taxon>Metazoa</taxon>
        <taxon>Cnidaria</taxon>
        <taxon>Anthozoa</taxon>
        <taxon>Octocorallia</taxon>
        <taxon>Malacalcyonacea</taxon>
        <taxon>Plexauridae</taxon>
        <taxon>Paramuricea</taxon>
    </lineage>
</organism>
<dbReference type="EMBL" id="CACRXK020014560">
    <property type="protein sequence ID" value="CAB4027035.1"/>
    <property type="molecule type" value="Genomic_DNA"/>
</dbReference>
<evidence type="ECO:0000313" key="4">
    <source>
        <dbReference type="Proteomes" id="UP001152795"/>
    </source>
</evidence>
<dbReference type="SMART" id="SM00248">
    <property type="entry name" value="ANK"/>
    <property type="match status" value="7"/>
</dbReference>
<dbReference type="PANTHER" id="PTHR24134">
    <property type="entry name" value="ANKYRIN REPEAT-CONTAINING PROTEIN DDB_G0279043"/>
    <property type="match status" value="1"/>
</dbReference>
<protein>
    <submittedName>
        <fullName evidence="3">Ankyrin repeat</fullName>
    </submittedName>
</protein>
<dbReference type="Pfam" id="PF00023">
    <property type="entry name" value="Ank"/>
    <property type="match status" value="1"/>
</dbReference>
<evidence type="ECO:0000256" key="1">
    <source>
        <dbReference type="ARBA" id="ARBA00022737"/>
    </source>
</evidence>
<keyword evidence="2" id="KW-0040">ANK repeat</keyword>
<comment type="caution">
    <text evidence="3">The sequence shown here is derived from an EMBL/GenBank/DDBJ whole genome shotgun (WGS) entry which is preliminary data.</text>
</comment>
<dbReference type="Gene3D" id="3.30.460.90">
    <property type="match status" value="1"/>
</dbReference>
<dbReference type="AlphaFoldDB" id="A0A7D9JCK7"/>
<evidence type="ECO:0000256" key="2">
    <source>
        <dbReference type="ARBA" id="ARBA00023043"/>
    </source>
</evidence>
<dbReference type="PROSITE" id="PS50088">
    <property type="entry name" value="ANK_REPEAT"/>
    <property type="match status" value="3"/>
</dbReference>
<dbReference type="SUPFAM" id="SSF48403">
    <property type="entry name" value="Ankyrin repeat"/>
    <property type="match status" value="1"/>
</dbReference>
<dbReference type="Pfam" id="PF12796">
    <property type="entry name" value="Ank_2"/>
    <property type="match status" value="1"/>
</dbReference>
<dbReference type="InterPro" id="IPR036770">
    <property type="entry name" value="Ankyrin_rpt-contain_sf"/>
</dbReference>
<dbReference type="InterPro" id="IPR002110">
    <property type="entry name" value="Ankyrin_rpt"/>
</dbReference>
<keyword evidence="1" id="KW-0677">Repeat</keyword>
<sequence length="887" mass="102612">MVLSACGRCIKWWGNFSSIHLAVSLGLYEVVKLLWEHGADLKSKTTRGIEPVDFLFNNIYSVRSLENHDVRVSEAEDYEILKLMYAAGVDLDTKDKCFRQSTLLHRVTKLNNEEITRYLINLGCDVNCVDSNDKTPLRHCVVDALECARILLQNNANPNSRDNFGNTIYHDMMSYRYLGNSNCPLHFLRLLHDYNVDPNARNDVGQTALHVYFDNMIPGVRTEKMIDTMLKYGADPNITDELDRLPIYYLIGCSHKTLDAWNIIWSLLIKTLDYGANLNKVDIIGKPLLHELVESCLSCPKYFDSKLFKEVFRSRYNVEVNCQDLHSRTALHLVSAKGNWTMAEILINYGADIKTEDCDGNTPLDVAILCKQWAFARKLLLLPLRPCTIVDYTLTNEHANSSEGNPGALNRFKQVCRNNNQQDHIYHIFQKKNNSFLHCSTEEIRQNIKERLDKFRRTMSLANTCMQQDKACLNSGRQCAEWTPNKLDIIAKHVEQGKVLFLDGVEAEMRFCGNTVCPVPIIHGNIFNEINKSSLFEMCEENSVGEFHIIEECGEEHCLIAKQVFCLMTDLVQKCSEIDPRLESNILWAGSSAEGTKMWFPDEFDFLMELVGLRDKCEFNDPMWTTAKLLVKEGYQESWSNFCLEDSYILSNVKLKKYISTLLWKAACLLDRRKYKNIRFSLCKYDKILHTFIKTTKVGVNITVCWCGEKYKNLIISIDLTPAISVTLAEKQFSRIHKHGVRRLVDNHIHVIPYVKHGEHGLEWRPSFSLTEVHIMKKLPRKQIALYKGLKFFRDIHESVFAAIPSYYLKTFFFNYIFLDSSGRDNFLVEHENFHSSLCRILYRLNLVACSLHADGNIQHFFLNYHLYLSDYDMRWINSTLNILENC</sequence>
<accession>A0A7D9JCK7</accession>
<dbReference type="Pfam" id="PF13857">
    <property type="entry name" value="Ank_5"/>
    <property type="match status" value="1"/>
</dbReference>
<proteinExistence type="predicted"/>
<dbReference type="PROSITE" id="PS50297">
    <property type="entry name" value="ANK_REP_REGION"/>
    <property type="match status" value="2"/>
</dbReference>